<accession>A0A7T6AQG7</accession>
<evidence type="ECO:0000256" key="1">
    <source>
        <dbReference type="ARBA" id="ARBA00006547"/>
    </source>
</evidence>
<dbReference type="KEGG" id="dog:HP555_06170"/>
<dbReference type="InterPro" id="IPR038765">
    <property type="entry name" value="Papain-like_cys_pep_sf"/>
</dbReference>
<keyword evidence="4" id="KW-1185">Reference proteome</keyword>
<reference evidence="3 4" key="1">
    <citation type="submission" date="2020-05" db="EMBL/GenBank/DDBJ databases">
        <title>Complete genome of Desulfobulbus oligotrophicus.</title>
        <authorList>
            <person name="Podar M."/>
        </authorList>
    </citation>
    <scope>NUCLEOTIDE SEQUENCE [LARGE SCALE GENOMIC DNA]</scope>
    <source>
        <strain evidence="3 4">Prop6</strain>
    </source>
</reference>
<sequence>MKWMRMEPEHLRAYLKRLDHHTFTHPDQVSLHTLQAAHLLCVPFENLSIHWAEPMRLSPEHFYRKIVTENRGGICYENNILFANLLRSLGYKIDLLSAQVAQEDRTFTPAFDHVVLLVHLEETWLVDVGFGDSFRVPLLLRTGTVQTEQGRSYRIDRQGNDYLVQQNILQKQWTSLFKFTLSPREIADFQGMFKFHRDSPASHFRKTPLATLATPDGRKTLTGSTFIYTTLCGLRTEWRVSRKVHPDVLNREFGIRRTVAQMDKNR</sequence>
<dbReference type="EMBL" id="CP054140">
    <property type="protein sequence ID" value="QQG65480.1"/>
    <property type="molecule type" value="Genomic_DNA"/>
</dbReference>
<dbReference type="InterPro" id="IPR001447">
    <property type="entry name" value="Arylamine_N-AcTrfase"/>
</dbReference>
<dbReference type="Pfam" id="PF00797">
    <property type="entry name" value="Acetyltransf_2"/>
    <property type="match status" value="1"/>
</dbReference>
<dbReference type="PRINTS" id="PR01543">
    <property type="entry name" value="ANATRNSFRASE"/>
</dbReference>
<gene>
    <name evidence="3" type="ORF">HP555_06170</name>
</gene>
<name>A0A7T6AQG7_9BACT</name>
<dbReference type="GO" id="GO:0016407">
    <property type="term" value="F:acetyltransferase activity"/>
    <property type="evidence" value="ECO:0007669"/>
    <property type="project" value="InterPro"/>
</dbReference>
<dbReference type="PANTHER" id="PTHR11786:SF0">
    <property type="entry name" value="ARYLAMINE N-ACETYLTRANSFERASE 4-RELATED"/>
    <property type="match status" value="1"/>
</dbReference>
<proteinExistence type="inferred from homology"/>
<dbReference type="Gene3D" id="3.30.2140.10">
    <property type="entry name" value="Arylamine N-acetyltransferase"/>
    <property type="match status" value="1"/>
</dbReference>
<evidence type="ECO:0000313" key="4">
    <source>
        <dbReference type="Proteomes" id="UP000596092"/>
    </source>
</evidence>
<organism evidence="3 4">
    <name type="scientific">Desulfobulbus oligotrophicus</name>
    <dbReference type="NCBI Taxonomy" id="1909699"/>
    <lineage>
        <taxon>Bacteria</taxon>
        <taxon>Pseudomonadati</taxon>
        <taxon>Thermodesulfobacteriota</taxon>
        <taxon>Desulfobulbia</taxon>
        <taxon>Desulfobulbales</taxon>
        <taxon>Desulfobulbaceae</taxon>
        <taxon>Desulfobulbus</taxon>
    </lineage>
</organism>
<keyword evidence="3" id="KW-0808">Transferase</keyword>
<dbReference type="PANTHER" id="PTHR11786">
    <property type="entry name" value="N-HYDROXYARYLAMINE O-ACETYLTRANSFERASE"/>
    <property type="match status" value="1"/>
</dbReference>
<dbReference type="AlphaFoldDB" id="A0A7T6AQG7"/>
<dbReference type="Proteomes" id="UP000596092">
    <property type="component" value="Chromosome"/>
</dbReference>
<dbReference type="SUPFAM" id="SSF54001">
    <property type="entry name" value="Cysteine proteinases"/>
    <property type="match status" value="1"/>
</dbReference>
<evidence type="ECO:0000313" key="3">
    <source>
        <dbReference type="EMBL" id="QQG65480.1"/>
    </source>
</evidence>
<protein>
    <submittedName>
        <fullName evidence="3">Arylamine N-acetyltransferase</fullName>
    </submittedName>
</protein>
<evidence type="ECO:0000256" key="2">
    <source>
        <dbReference type="RuleBase" id="RU003452"/>
    </source>
</evidence>
<dbReference type="Gene3D" id="2.40.128.150">
    <property type="entry name" value="Cysteine proteinases"/>
    <property type="match status" value="1"/>
</dbReference>
<comment type="similarity">
    <text evidence="1 2">Belongs to the arylamine N-acetyltransferase family.</text>
</comment>